<evidence type="ECO:0000313" key="1">
    <source>
        <dbReference type="EMBL" id="MBW4467762.1"/>
    </source>
</evidence>
<proteinExistence type="predicted"/>
<dbReference type="AlphaFoldDB" id="A0A951U7R8"/>
<organism evidence="1 2">
    <name type="scientific">Pegethrix bostrychoides GSE-TBD4-15B</name>
    <dbReference type="NCBI Taxonomy" id="2839662"/>
    <lineage>
        <taxon>Bacteria</taxon>
        <taxon>Bacillati</taxon>
        <taxon>Cyanobacteriota</taxon>
        <taxon>Cyanophyceae</taxon>
        <taxon>Oculatellales</taxon>
        <taxon>Oculatellaceae</taxon>
        <taxon>Pegethrix</taxon>
    </lineage>
</organism>
<protein>
    <submittedName>
        <fullName evidence="1">Uncharacterized protein</fullName>
    </submittedName>
</protein>
<dbReference type="Proteomes" id="UP000707356">
    <property type="component" value="Unassembled WGS sequence"/>
</dbReference>
<dbReference type="EMBL" id="JAHHHV010000080">
    <property type="protein sequence ID" value="MBW4467762.1"/>
    <property type="molecule type" value="Genomic_DNA"/>
</dbReference>
<name>A0A951U7R8_9CYAN</name>
<sequence>MATVNQSTDAVKQVAIDFLVNDLEIPADDQEWFSVLSVRCTGETWSVVEIGVEGLPDKWVLQVYDTGECDPSYTFASPVQATEADTGLEDLPESIAQALTTERCNR</sequence>
<comment type="caution">
    <text evidence="1">The sequence shown here is derived from an EMBL/GenBank/DDBJ whole genome shotgun (WGS) entry which is preliminary data.</text>
</comment>
<gene>
    <name evidence="1" type="ORF">KME07_20230</name>
</gene>
<reference evidence="1" key="1">
    <citation type="submission" date="2021-05" db="EMBL/GenBank/DDBJ databases">
        <authorList>
            <person name="Pietrasiak N."/>
            <person name="Ward R."/>
            <person name="Stajich J.E."/>
            <person name="Kurbessoian T."/>
        </authorList>
    </citation>
    <scope>NUCLEOTIDE SEQUENCE</scope>
    <source>
        <strain evidence="1">GSE-TBD4-15B</strain>
    </source>
</reference>
<reference evidence="1" key="2">
    <citation type="journal article" date="2022" name="Microbiol. Resour. Announc.">
        <title>Metagenome Sequencing to Explore Phylogenomics of Terrestrial Cyanobacteria.</title>
        <authorList>
            <person name="Ward R.D."/>
            <person name="Stajich J.E."/>
            <person name="Johansen J.R."/>
            <person name="Huntemann M."/>
            <person name="Clum A."/>
            <person name="Foster B."/>
            <person name="Foster B."/>
            <person name="Roux S."/>
            <person name="Palaniappan K."/>
            <person name="Varghese N."/>
            <person name="Mukherjee S."/>
            <person name="Reddy T.B.K."/>
            <person name="Daum C."/>
            <person name="Copeland A."/>
            <person name="Chen I.A."/>
            <person name="Ivanova N.N."/>
            <person name="Kyrpides N.C."/>
            <person name="Shapiro N."/>
            <person name="Eloe-Fadrosh E.A."/>
            <person name="Pietrasiak N."/>
        </authorList>
    </citation>
    <scope>NUCLEOTIDE SEQUENCE</scope>
    <source>
        <strain evidence="1">GSE-TBD4-15B</strain>
    </source>
</reference>
<accession>A0A951U7R8</accession>
<evidence type="ECO:0000313" key="2">
    <source>
        <dbReference type="Proteomes" id="UP000707356"/>
    </source>
</evidence>